<sequence length="147" mass="15989">MPDAAEARDALDRIDASRAQLALAANCPPARHLAFAGVMGALVLSPLAGPYQILTLAPIALAVALIVQWDRRRLGMFINGYRRGKTRLVTAGLLLLILPVYFASFWLAFEAKLVWPSILLAAAATLISYVGSTIWQRVFRREMGLAA</sequence>
<feature type="transmembrane region" description="Helical" evidence="1">
    <location>
        <begin position="49"/>
        <end position="67"/>
    </location>
</feature>
<reference evidence="2 3" key="1">
    <citation type="submission" date="2019-04" db="EMBL/GenBank/DDBJ databases">
        <title>Sphingomonas psychrotolerans sp. nov., isolated from soil in the Tianshan Mountains, Xinjiang, China.</title>
        <authorList>
            <person name="Luo Y."/>
            <person name="Sheng H."/>
        </authorList>
    </citation>
    <scope>NUCLEOTIDE SEQUENCE [LARGE SCALE GENOMIC DNA]</scope>
    <source>
        <strain evidence="2 3">KIS18-15</strain>
    </source>
</reference>
<name>A0A4V3QVZ5_9SPHN</name>
<dbReference type="Proteomes" id="UP000309848">
    <property type="component" value="Unassembled WGS sequence"/>
</dbReference>
<comment type="caution">
    <text evidence="2">The sequence shown here is derived from an EMBL/GenBank/DDBJ whole genome shotgun (WGS) entry which is preliminary data.</text>
</comment>
<keyword evidence="1" id="KW-1133">Transmembrane helix</keyword>
<dbReference type="OrthoDB" id="7409765at2"/>
<organism evidence="2 3">
    <name type="scientific">Sphingomonas naasensis</name>
    <dbReference type="NCBI Taxonomy" id="1344951"/>
    <lineage>
        <taxon>Bacteria</taxon>
        <taxon>Pseudomonadati</taxon>
        <taxon>Pseudomonadota</taxon>
        <taxon>Alphaproteobacteria</taxon>
        <taxon>Sphingomonadales</taxon>
        <taxon>Sphingomonadaceae</taxon>
        <taxon>Sphingomonas</taxon>
    </lineage>
</organism>
<evidence type="ECO:0000313" key="2">
    <source>
        <dbReference type="EMBL" id="TGX40642.1"/>
    </source>
</evidence>
<dbReference type="AlphaFoldDB" id="A0A4V3QVZ5"/>
<dbReference type="RefSeq" id="WP_135986062.1">
    <property type="nucleotide sequence ID" value="NZ_JAASQM010000005.1"/>
</dbReference>
<gene>
    <name evidence="2" type="ORF">E5A74_14140</name>
</gene>
<proteinExistence type="predicted"/>
<feature type="transmembrane region" description="Helical" evidence="1">
    <location>
        <begin position="113"/>
        <end position="135"/>
    </location>
</feature>
<dbReference type="EMBL" id="SRXU01000006">
    <property type="protein sequence ID" value="TGX40642.1"/>
    <property type="molecule type" value="Genomic_DNA"/>
</dbReference>
<accession>A0A4V3QVZ5</accession>
<keyword evidence="3" id="KW-1185">Reference proteome</keyword>
<evidence type="ECO:0000256" key="1">
    <source>
        <dbReference type="SAM" id="Phobius"/>
    </source>
</evidence>
<protein>
    <submittedName>
        <fullName evidence="2">Uncharacterized protein</fullName>
    </submittedName>
</protein>
<feature type="transmembrane region" description="Helical" evidence="1">
    <location>
        <begin position="88"/>
        <end position="107"/>
    </location>
</feature>
<keyword evidence="1" id="KW-0472">Membrane</keyword>
<keyword evidence="1" id="KW-0812">Transmembrane</keyword>
<evidence type="ECO:0000313" key="3">
    <source>
        <dbReference type="Proteomes" id="UP000309848"/>
    </source>
</evidence>